<dbReference type="Proteomes" id="UP001315686">
    <property type="component" value="Unassembled WGS sequence"/>
</dbReference>
<organism evidence="2 3">
    <name type="scientific">Harenicola maris</name>
    <dbReference type="NCBI Taxonomy" id="2841044"/>
    <lineage>
        <taxon>Bacteria</taxon>
        <taxon>Pseudomonadati</taxon>
        <taxon>Pseudomonadota</taxon>
        <taxon>Alphaproteobacteria</taxon>
        <taxon>Rhodobacterales</taxon>
        <taxon>Paracoccaceae</taxon>
        <taxon>Harenicola</taxon>
    </lineage>
</organism>
<gene>
    <name evidence="2" type="ORF">IV417_10455</name>
</gene>
<proteinExistence type="predicted"/>
<dbReference type="RefSeq" id="WP_327794034.1">
    <property type="nucleotide sequence ID" value="NZ_JADQAZ010000002.1"/>
</dbReference>
<evidence type="ECO:0000313" key="2">
    <source>
        <dbReference type="EMBL" id="MBT0957811.1"/>
    </source>
</evidence>
<keyword evidence="3" id="KW-1185">Reference proteome</keyword>
<dbReference type="AlphaFoldDB" id="A0AAP2CQN8"/>
<name>A0AAP2CQN8_9RHOB</name>
<feature type="chain" id="PRO_5042979633" description="Curlin" evidence="1">
    <location>
        <begin position="21"/>
        <end position="152"/>
    </location>
</feature>
<dbReference type="EMBL" id="JADQAZ010000002">
    <property type="protein sequence ID" value="MBT0957811.1"/>
    <property type="molecule type" value="Genomic_DNA"/>
</dbReference>
<evidence type="ECO:0008006" key="4">
    <source>
        <dbReference type="Google" id="ProtNLM"/>
    </source>
</evidence>
<evidence type="ECO:0000313" key="3">
    <source>
        <dbReference type="Proteomes" id="UP001315686"/>
    </source>
</evidence>
<reference evidence="2 3" key="1">
    <citation type="journal article" date="2021" name="Arch. Microbiol.">
        <title>Harenicola maris gen. nov., sp. nov. isolated from the Sea of Japan shallow sediments.</title>
        <authorList>
            <person name="Romanenko L.A."/>
            <person name="Kurilenko V.V."/>
            <person name="Chernysheva N.Y."/>
            <person name="Tekutyeva L.A."/>
            <person name="Velansky P.V."/>
            <person name="Svetashev V.I."/>
            <person name="Isaeva M.P."/>
        </authorList>
    </citation>
    <scope>NUCLEOTIDE SEQUENCE [LARGE SCALE GENOMIC DNA]</scope>
    <source>
        <strain evidence="2 3">KMM 3653</strain>
    </source>
</reference>
<protein>
    <recommendedName>
        <fullName evidence="4">Curlin</fullName>
    </recommendedName>
</protein>
<comment type="caution">
    <text evidence="2">The sequence shown here is derived from an EMBL/GenBank/DDBJ whole genome shotgun (WGS) entry which is preliminary data.</text>
</comment>
<sequence length="152" mass="15072">MKKTILYTAIAIAMSGAVSAQEAMIAQVGGVSVGATTPQPVNVTVSSVQAQVTPAAPTSVQLSTLFQDSALPAAATSGPVAMAHQTGSNHSAAIQQDGLNAAVLQQAGYGNTGLIQQYGGTQNRAAVIQNGTGGSALIAQNGSGNRALILQN</sequence>
<evidence type="ECO:0000256" key="1">
    <source>
        <dbReference type="SAM" id="SignalP"/>
    </source>
</evidence>
<feature type="signal peptide" evidence="1">
    <location>
        <begin position="1"/>
        <end position="20"/>
    </location>
</feature>
<accession>A0AAP2CQN8</accession>
<keyword evidence="1" id="KW-0732">Signal</keyword>